<dbReference type="EMBL" id="UINC01063444">
    <property type="protein sequence ID" value="SVB91092.1"/>
    <property type="molecule type" value="Genomic_DNA"/>
</dbReference>
<dbReference type="GO" id="GO:0003824">
    <property type="term" value="F:catalytic activity"/>
    <property type="evidence" value="ECO:0007669"/>
    <property type="project" value="InterPro"/>
</dbReference>
<organism evidence="2">
    <name type="scientific">marine metagenome</name>
    <dbReference type="NCBI Taxonomy" id="408172"/>
    <lineage>
        <taxon>unclassified sequences</taxon>
        <taxon>metagenomes</taxon>
        <taxon>ecological metagenomes</taxon>
    </lineage>
</organism>
<name>A0A382HVF0_9ZZZZ</name>
<reference evidence="2" key="1">
    <citation type="submission" date="2018-05" db="EMBL/GenBank/DDBJ databases">
        <authorList>
            <person name="Lanie J.A."/>
            <person name="Ng W.-L."/>
            <person name="Kazmierczak K.M."/>
            <person name="Andrzejewski T.M."/>
            <person name="Davidsen T.M."/>
            <person name="Wayne K.J."/>
            <person name="Tettelin H."/>
            <person name="Glass J.I."/>
            <person name="Rusch D."/>
            <person name="Podicherti R."/>
            <person name="Tsui H.-C.T."/>
            <person name="Winkler M.E."/>
        </authorList>
    </citation>
    <scope>NUCLEOTIDE SEQUENCE</scope>
</reference>
<dbReference type="InterPro" id="IPR003692">
    <property type="entry name" value="Hydantoinase_B"/>
</dbReference>
<gene>
    <name evidence="2" type="ORF">METZ01_LOCUS243946</name>
</gene>
<proteinExistence type="predicted"/>
<dbReference type="Pfam" id="PF02538">
    <property type="entry name" value="Hydantoinase_B"/>
    <property type="match status" value="1"/>
</dbReference>
<accession>A0A382HVF0</accession>
<feature type="non-terminal residue" evidence="2">
    <location>
        <position position="53"/>
    </location>
</feature>
<evidence type="ECO:0000313" key="2">
    <source>
        <dbReference type="EMBL" id="SVB91092.1"/>
    </source>
</evidence>
<protein>
    <recommendedName>
        <fullName evidence="1">Hydantoinase B/oxoprolinase domain-containing protein</fullName>
    </recommendedName>
</protein>
<dbReference type="AlphaFoldDB" id="A0A382HVF0"/>
<feature type="domain" description="Hydantoinase B/oxoprolinase" evidence="1">
    <location>
        <begin position="2"/>
        <end position="52"/>
    </location>
</feature>
<sequence>MKSAYSTNIKERHDHSTAIMDRSGRLIVQAIESLPIHIASLHGLMHALLEKHG</sequence>
<evidence type="ECO:0000259" key="1">
    <source>
        <dbReference type="Pfam" id="PF02538"/>
    </source>
</evidence>